<keyword evidence="1" id="KW-0472">Membrane</keyword>
<accession>A0AAX3J3L3</accession>
<name>A0AAX3J3L3_9GAMM</name>
<dbReference type="Proteomes" id="UP000433737">
    <property type="component" value="Unassembled WGS sequence"/>
</dbReference>
<feature type="transmembrane region" description="Helical" evidence="1">
    <location>
        <begin position="72"/>
        <end position="96"/>
    </location>
</feature>
<evidence type="ECO:0000313" key="3">
    <source>
        <dbReference type="Proteomes" id="UP000433737"/>
    </source>
</evidence>
<organism evidence="2 3">
    <name type="scientific">Pantoea brenneri</name>
    <dbReference type="NCBI Taxonomy" id="472694"/>
    <lineage>
        <taxon>Bacteria</taxon>
        <taxon>Pseudomonadati</taxon>
        <taxon>Pseudomonadota</taxon>
        <taxon>Gammaproteobacteria</taxon>
        <taxon>Enterobacterales</taxon>
        <taxon>Erwiniaceae</taxon>
        <taxon>Pantoea</taxon>
    </lineage>
</organism>
<evidence type="ECO:0000313" key="2">
    <source>
        <dbReference type="EMBL" id="VXB52429.1"/>
    </source>
</evidence>
<keyword evidence="1" id="KW-0812">Transmembrane</keyword>
<evidence type="ECO:0000256" key="1">
    <source>
        <dbReference type="SAM" id="Phobius"/>
    </source>
</evidence>
<comment type="caution">
    <text evidence="2">The sequence shown here is derived from an EMBL/GenBank/DDBJ whole genome shotgun (WGS) entry which is preliminary data.</text>
</comment>
<feature type="transmembrane region" description="Helical" evidence="1">
    <location>
        <begin position="197"/>
        <end position="214"/>
    </location>
</feature>
<sequence>MKLNFNIEKFYIKYRHAFLAALLSLLFMYGFELTHFTISIDEDSFDNFKHTVELGRWGHAFLRLYFLPEPYIPFYTMMISILILSASACITSEYIFKNKLQSITFSILYASIPALSYQLQFQNQADTFSIAILIATCMAIISEKKSLMKSVLFVALGVFVISIYQTILLLPLAITLCKNLVDTESSKKTILTGMLDLARIFILMLLSYLAYHFITKEIQDILHIPQSSYFNNVISWGKVPTSDALRNVITYLWWRLSGNSHYGLGMYVICILPVILISYQSFKERSAYRLALVFIVYLYPFSLDVFTGSWLPARTLTQLPICFATLTTILLFRIGNAPAIVSSLIILSIGSSSSNKLFYADYVSNKQDDALSNQIIGSLLSRYPDFNAKINKVFIYGNDQIRNDWMPYNSENFGVSFFQYGDSRIINYYNMNSYLKLTTVDFGVILKNQKKIESLPCWPKNNSILKIDSNYIIKYCSKEF</sequence>
<dbReference type="EMBL" id="CABWMH010000007">
    <property type="protein sequence ID" value="VXB52429.1"/>
    <property type="molecule type" value="Genomic_DNA"/>
</dbReference>
<keyword evidence="1" id="KW-1133">Transmembrane helix</keyword>
<reference evidence="2 3" key="1">
    <citation type="submission" date="2019-10" db="EMBL/GenBank/DDBJ databases">
        <authorList>
            <person name="Karimi E."/>
        </authorList>
    </citation>
    <scope>NUCLEOTIDE SEQUENCE [LARGE SCALE GENOMIC DNA]</scope>
    <source>
        <strain evidence="2">Pantoea sp. 111</strain>
    </source>
</reference>
<dbReference type="AlphaFoldDB" id="A0AAX3J3L3"/>
<gene>
    <name evidence="2" type="ORF">PANT111_150156</name>
</gene>
<feature type="transmembrane region" description="Helical" evidence="1">
    <location>
        <begin position="12"/>
        <end position="31"/>
    </location>
</feature>
<feature type="transmembrane region" description="Helical" evidence="1">
    <location>
        <begin position="323"/>
        <end position="347"/>
    </location>
</feature>
<evidence type="ECO:0008006" key="4">
    <source>
        <dbReference type="Google" id="ProtNLM"/>
    </source>
</evidence>
<protein>
    <recommendedName>
        <fullName evidence="4">Glucosyl transferase GtrII family protein</fullName>
    </recommendedName>
</protein>
<feature type="transmembrane region" description="Helical" evidence="1">
    <location>
        <begin position="291"/>
        <end position="311"/>
    </location>
</feature>
<feature type="transmembrane region" description="Helical" evidence="1">
    <location>
        <begin position="153"/>
        <end position="176"/>
    </location>
</feature>
<feature type="transmembrane region" description="Helical" evidence="1">
    <location>
        <begin position="261"/>
        <end position="279"/>
    </location>
</feature>
<proteinExistence type="predicted"/>